<keyword evidence="8 12" id="KW-0472">Membrane</keyword>
<evidence type="ECO:0000313" key="14">
    <source>
        <dbReference type="Proteomes" id="UP001239019"/>
    </source>
</evidence>
<feature type="binding site" evidence="12">
    <location>
        <position position="87"/>
    </location>
    <ligand>
        <name>Na(+)</name>
        <dbReference type="ChEBI" id="CHEBI:29101"/>
        <note>structural</note>
    </ligand>
</feature>
<dbReference type="PANTHER" id="PTHR28259:SF1">
    <property type="entry name" value="FLUORIDE EXPORT PROTEIN 1-RELATED"/>
    <property type="match status" value="1"/>
</dbReference>
<evidence type="ECO:0000256" key="9">
    <source>
        <dbReference type="ARBA" id="ARBA00023303"/>
    </source>
</evidence>
<dbReference type="InterPro" id="IPR003691">
    <property type="entry name" value="FluC"/>
</dbReference>
<comment type="caution">
    <text evidence="13">The sequence shown here is derived from an EMBL/GenBank/DDBJ whole genome shotgun (WGS) entry which is preliminary data.</text>
</comment>
<proteinExistence type="inferred from homology"/>
<comment type="catalytic activity">
    <reaction evidence="11">
        <text>fluoride(in) = fluoride(out)</text>
        <dbReference type="Rhea" id="RHEA:76159"/>
        <dbReference type="ChEBI" id="CHEBI:17051"/>
    </reaction>
    <physiologicalReaction direction="left-to-right" evidence="11">
        <dbReference type="Rhea" id="RHEA:76160"/>
    </physiologicalReaction>
</comment>
<dbReference type="Proteomes" id="UP001239019">
    <property type="component" value="Unassembled WGS sequence"/>
</dbReference>
<keyword evidence="5 12" id="KW-1133">Transmembrane helix</keyword>
<evidence type="ECO:0000256" key="11">
    <source>
        <dbReference type="ARBA" id="ARBA00035585"/>
    </source>
</evidence>
<evidence type="ECO:0000256" key="3">
    <source>
        <dbReference type="ARBA" id="ARBA00022519"/>
    </source>
</evidence>
<evidence type="ECO:0000256" key="8">
    <source>
        <dbReference type="ARBA" id="ARBA00023136"/>
    </source>
</evidence>
<protein>
    <recommendedName>
        <fullName evidence="12">Fluoride-specific ion channel FluC</fullName>
    </recommendedName>
</protein>
<keyword evidence="14" id="KW-1185">Reference proteome</keyword>
<evidence type="ECO:0000256" key="12">
    <source>
        <dbReference type="HAMAP-Rule" id="MF_00454"/>
    </source>
</evidence>
<dbReference type="HAMAP" id="MF_00454">
    <property type="entry name" value="FluC"/>
    <property type="match status" value="1"/>
</dbReference>
<evidence type="ECO:0000256" key="2">
    <source>
        <dbReference type="ARBA" id="ARBA00022475"/>
    </source>
</evidence>
<keyword evidence="12" id="KW-0813">Transport</keyword>
<comment type="function">
    <text evidence="12">Fluoride-specific ion channel. Important for reducing fluoride concentration in the cell, thus reducing its toxicity.</text>
</comment>
<evidence type="ECO:0000256" key="1">
    <source>
        <dbReference type="ARBA" id="ARBA00004651"/>
    </source>
</evidence>
<feature type="transmembrane region" description="Helical" evidence="12">
    <location>
        <begin position="111"/>
        <end position="137"/>
    </location>
</feature>
<accession>A0ABU0W2Y7</accession>
<comment type="similarity">
    <text evidence="10 12">Belongs to the fluoride channel Fluc/FEX (TC 1.A.43) family.</text>
</comment>
<comment type="subcellular location">
    <subcellularLocation>
        <location evidence="1 12">Cell membrane</location>
        <topology evidence="1 12">Multi-pass membrane protein</topology>
    </subcellularLocation>
</comment>
<evidence type="ECO:0000256" key="4">
    <source>
        <dbReference type="ARBA" id="ARBA00022692"/>
    </source>
</evidence>
<keyword evidence="7 12" id="KW-0406">Ion transport</keyword>
<feature type="transmembrane region" description="Helical" evidence="12">
    <location>
        <begin position="77"/>
        <end position="105"/>
    </location>
</feature>
<keyword evidence="12" id="KW-0479">Metal-binding</keyword>
<feature type="transmembrane region" description="Helical" evidence="12">
    <location>
        <begin position="43"/>
        <end position="65"/>
    </location>
</feature>
<dbReference type="RefSeq" id="WP_306726869.1">
    <property type="nucleotide sequence ID" value="NZ_JAVDDT010000001.1"/>
</dbReference>
<keyword evidence="6 12" id="KW-0915">Sodium</keyword>
<evidence type="ECO:0000313" key="13">
    <source>
        <dbReference type="EMBL" id="MDQ2068377.1"/>
    </source>
</evidence>
<name>A0ABU0W2Y7_9GAMM</name>
<organism evidence="13 14">
    <name type="scientific">Natronospira bacteriovora</name>
    <dbReference type="NCBI Taxonomy" id="3069753"/>
    <lineage>
        <taxon>Bacteria</taxon>
        <taxon>Pseudomonadati</taxon>
        <taxon>Pseudomonadota</taxon>
        <taxon>Gammaproteobacteria</taxon>
        <taxon>Natronospirales</taxon>
        <taxon>Natronospiraceae</taxon>
        <taxon>Natronospira</taxon>
    </lineage>
</organism>
<evidence type="ECO:0000256" key="5">
    <source>
        <dbReference type="ARBA" id="ARBA00022989"/>
    </source>
</evidence>
<evidence type="ECO:0000256" key="10">
    <source>
        <dbReference type="ARBA" id="ARBA00035120"/>
    </source>
</evidence>
<dbReference type="Pfam" id="PF02537">
    <property type="entry name" value="CRCB"/>
    <property type="match status" value="1"/>
</dbReference>
<dbReference type="PANTHER" id="PTHR28259">
    <property type="entry name" value="FLUORIDE EXPORT PROTEIN 1-RELATED"/>
    <property type="match status" value="1"/>
</dbReference>
<gene>
    <name evidence="12" type="primary">fluC</name>
    <name evidence="12" type="synonym">crcB</name>
    <name evidence="13" type="ORF">RBH19_00630</name>
</gene>
<keyword evidence="9 12" id="KW-0407">Ion channel</keyword>
<evidence type="ECO:0000256" key="7">
    <source>
        <dbReference type="ARBA" id="ARBA00023065"/>
    </source>
</evidence>
<keyword evidence="3" id="KW-0997">Cell inner membrane</keyword>
<dbReference type="EMBL" id="JAVDDT010000001">
    <property type="protein sequence ID" value="MDQ2068377.1"/>
    <property type="molecule type" value="Genomic_DNA"/>
</dbReference>
<sequence length="154" mass="16207">MSPERPRPDLAIAVAIGGAIGSGLRHGVDVLLSPWLGALPDPGFEATFLVNAVGCFLIGVLAVLTGRRGPLGNGPRFRAFIITGLLGGFTTASLFSLEVLALIQADELGMAGLYVLASFSICLAAVWLAYALTWPVLHGRALRRRSAMRRAGRP</sequence>
<evidence type="ECO:0000256" key="6">
    <source>
        <dbReference type="ARBA" id="ARBA00023053"/>
    </source>
</evidence>
<keyword evidence="2 12" id="KW-1003">Cell membrane</keyword>
<feature type="binding site" evidence="12">
    <location>
        <position position="90"/>
    </location>
    <ligand>
        <name>Na(+)</name>
        <dbReference type="ChEBI" id="CHEBI:29101"/>
        <note>structural</note>
    </ligand>
</feature>
<reference evidence="13 14" key="1">
    <citation type="submission" date="2023-08" db="EMBL/GenBank/DDBJ databases">
        <title>Whole-genome sequencing of halo(alkali)philic microorganisms from hypersaline lakes.</title>
        <authorList>
            <person name="Sorokin D.Y."/>
            <person name="Abbas B."/>
            <person name="Merkel A.Y."/>
        </authorList>
    </citation>
    <scope>NUCLEOTIDE SEQUENCE [LARGE SCALE GENOMIC DNA]</scope>
    <source>
        <strain evidence="13 14">AB-CW4</strain>
    </source>
</reference>
<keyword evidence="4 12" id="KW-0812">Transmembrane</keyword>
<comment type="activity regulation">
    <text evidence="12">Na(+) is not transported, but it plays an essential structural role and its presence is essential for fluoride channel function.</text>
</comment>